<dbReference type="InterPro" id="IPR000409">
    <property type="entry name" value="BEACH_dom"/>
</dbReference>
<dbReference type="InterPro" id="IPR050865">
    <property type="entry name" value="BEACH_Domain"/>
</dbReference>
<dbReference type="Gramene" id="rna46232">
    <property type="protein sequence ID" value="RHN40126.1"/>
    <property type="gene ID" value="gene46232"/>
</dbReference>
<feature type="domain" description="BEACH" evidence="1">
    <location>
        <begin position="1"/>
        <end position="188"/>
    </location>
</feature>
<proteinExistence type="predicted"/>
<reference evidence="2" key="1">
    <citation type="journal article" date="2018" name="Nat. Plants">
        <title>Whole-genome landscape of Medicago truncatula symbiotic genes.</title>
        <authorList>
            <person name="Pecrix Y."/>
            <person name="Gamas P."/>
            <person name="Carrere S."/>
        </authorList>
    </citation>
    <scope>NUCLEOTIDE SEQUENCE</scope>
    <source>
        <tissue evidence="2">Leaves</tissue>
    </source>
</reference>
<dbReference type="SMART" id="SM01026">
    <property type="entry name" value="Beach"/>
    <property type="match status" value="1"/>
</dbReference>
<dbReference type="Pfam" id="PF02138">
    <property type="entry name" value="Beach"/>
    <property type="match status" value="1"/>
</dbReference>
<protein>
    <submittedName>
        <fullName evidence="2">Putative BEACH domain-containing protein</fullName>
    </submittedName>
</protein>
<sequence length="188" mass="21816">MLYDCVYVAKFGIVNDYSFPLQVLYYLVRVEPFTTLEIKLQGGKFDHADRMFSDISATWNGVLEDMSDVKELVPELFYLPEVLTNENSIDFGTTQLGEKLDSVRLPAWAENPVDFVHKHRMALESEYVSAHLHEWIDLIFGYKQQGKEAIEADNVFFYITYERTVDIDKISDPVCPIFFYIFSIQLVA</sequence>
<dbReference type="Proteomes" id="UP000265566">
    <property type="component" value="Chromosome 8"/>
</dbReference>
<dbReference type="AlphaFoldDB" id="A0A396GFP9"/>
<dbReference type="EMBL" id="PSQE01000008">
    <property type="protein sequence ID" value="RHN40126.1"/>
    <property type="molecule type" value="Genomic_DNA"/>
</dbReference>
<dbReference type="PANTHER" id="PTHR13743:SF157">
    <property type="entry name" value="BEACH DOMAIN-CONTAINING PROTEIN C2"/>
    <property type="match status" value="1"/>
</dbReference>
<dbReference type="InterPro" id="IPR036372">
    <property type="entry name" value="BEACH_dom_sf"/>
</dbReference>
<organism evidence="2">
    <name type="scientific">Medicago truncatula</name>
    <name type="common">Barrel medic</name>
    <name type="synonym">Medicago tribuloides</name>
    <dbReference type="NCBI Taxonomy" id="3880"/>
    <lineage>
        <taxon>Eukaryota</taxon>
        <taxon>Viridiplantae</taxon>
        <taxon>Streptophyta</taxon>
        <taxon>Embryophyta</taxon>
        <taxon>Tracheophyta</taxon>
        <taxon>Spermatophyta</taxon>
        <taxon>Magnoliopsida</taxon>
        <taxon>eudicotyledons</taxon>
        <taxon>Gunneridae</taxon>
        <taxon>Pentapetalae</taxon>
        <taxon>rosids</taxon>
        <taxon>fabids</taxon>
        <taxon>Fabales</taxon>
        <taxon>Fabaceae</taxon>
        <taxon>Papilionoideae</taxon>
        <taxon>50 kb inversion clade</taxon>
        <taxon>NPAAA clade</taxon>
        <taxon>Hologalegina</taxon>
        <taxon>IRL clade</taxon>
        <taxon>Trifolieae</taxon>
        <taxon>Medicago</taxon>
    </lineage>
</organism>
<gene>
    <name evidence="2" type="ORF">MtrunA17_Chr8g0351371</name>
</gene>
<dbReference type="PROSITE" id="PS50197">
    <property type="entry name" value="BEACH"/>
    <property type="match status" value="1"/>
</dbReference>
<evidence type="ECO:0000313" key="2">
    <source>
        <dbReference type="EMBL" id="RHN40126.1"/>
    </source>
</evidence>
<dbReference type="SUPFAM" id="SSF81837">
    <property type="entry name" value="BEACH domain"/>
    <property type="match status" value="1"/>
</dbReference>
<evidence type="ECO:0000259" key="1">
    <source>
        <dbReference type="PROSITE" id="PS50197"/>
    </source>
</evidence>
<name>A0A396GFP9_MEDTR</name>
<dbReference type="CDD" id="cd06071">
    <property type="entry name" value="Beach"/>
    <property type="match status" value="1"/>
</dbReference>
<dbReference type="PANTHER" id="PTHR13743">
    <property type="entry name" value="BEIGE/BEACH-RELATED"/>
    <property type="match status" value="1"/>
</dbReference>
<accession>A0A396GFP9</accession>
<dbReference type="Gene3D" id="1.10.1540.10">
    <property type="entry name" value="BEACH domain"/>
    <property type="match status" value="1"/>
</dbReference>
<comment type="caution">
    <text evidence="2">The sequence shown here is derived from an EMBL/GenBank/DDBJ whole genome shotgun (WGS) entry which is preliminary data.</text>
</comment>